<evidence type="ECO:0000256" key="3">
    <source>
        <dbReference type="ARBA" id="ARBA00022833"/>
    </source>
</evidence>
<dbReference type="GO" id="GO:0006325">
    <property type="term" value="P:chromatin organization"/>
    <property type="evidence" value="ECO:0007669"/>
    <property type="project" value="UniProtKB-KW"/>
</dbReference>
<dbReference type="SMART" id="SM00249">
    <property type="entry name" value="PHD"/>
    <property type="match status" value="1"/>
</dbReference>
<evidence type="ECO:0000256" key="4">
    <source>
        <dbReference type="ARBA" id="ARBA00022853"/>
    </source>
</evidence>
<dbReference type="EMBL" id="DS113386">
    <property type="protein sequence ID" value="EAY08040.1"/>
    <property type="molecule type" value="Genomic_DNA"/>
</dbReference>
<dbReference type="InterPro" id="IPR001965">
    <property type="entry name" value="Znf_PHD"/>
</dbReference>
<evidence type="ECO:0000256" key="1">
    <source>
        <dbReference type="ARBA" id="ARBA00022723"/>
    </source>
</evidence>
<dbReference type="SMR" id="A2EGZ2"/>
<evidence type="ECO:0000256" key="2">
    <source>
        <dbReference type="ARBA" id="ARBA00022771"/>
    </source>
</evidence>
<dbReference type="KEGG" id="tva:4765934"/>
<reference evidence="6" key="1">
    <citation type="submission" date="2006-10" db="EMBL/GenBank/DDBJ databases">
        <authorList>
            <person name="Amadeo P."/>
            <person name="Zhao Q."/>
            <person name="Wortman J."/>
            <person name="Fraser-Liggett C."/>
            <person name="Carlton J."/>
        </authorList>
    </citation>
    <scope>NUCLEOTIDE SEQUENCE</scope>
    <source>
        <strain evidence="6">G3</strain>
    </source>
</reference>
<reference evidence="6" key="2">
    <citation type="journal article" date="2007" name="Science">
        <title>Draft genome sequence of the sexually transmitted pathogen Trichomonas vaginalis.</title>
        <authorList>
            <person name="Carlton J.M."/>
            <person name="Hirt R.P."/>
            <person name="Silva J.C."/>
            <person name="Delcher A.L."/>
            <person name="Schatz M."/>
            <person name="Zhao Q."/>
            <person name="Wortman J.R."/>
            <person name="Bidwell S.L."/>
            <person name="Alsmark U.C.M."/>
            <person name="Besteiro S."/>
            <person name="Sicheritz-Ponten T."/>
            <person name="Noel C.J."/>
            <person name="Dacks J.B."/>
            <person name="Foster P.G."/>
            <person name="Simillion C."/>
            <person name="Van de Peer Y."/>
            <person name="Miranda-Saavedra D."/>
            <person name="Barton G.J."/>
            <person name="Westrop G.D."/>
            <person name="Mueller S."/>
            <person name="Dessi D."/>
            <person name="Fiori P.L."/>
            <person name="Ren Q."/>
            <person name="Paulsen I."/>
            <person name="Zhang H."/>
            <person name="Bastida-Corcuera F.D."/>
            <person name="Simoes-Barbosa A."/>
            <person name="Brown M.T."/>
            <person name="Hayes R.D."/>
            <person name="Mukherjee M."/>
            <person name="Okumura C.Y."/>
            <person name="Schneider R."/>
            <person name="Smith A.J."/>
            <person name="Vanacova S."/>
            <person name="Villalvazo M."/>
            <person name="Haas B.J."/>
            <person name="Pertea M."/>
            <person name="Feldblyum T.V."/>
            <person name="Utterback T.R."/>
            <person name="Shu C.L."/>
            <person name="Osoegawa K."/>
            <person name="de Jong P.J."/>
            <person name="Hrdy I."/>
            <person name="Horvathova L."/>
            <person name="Zubacova Z."/>
            <person name="Dolezal P."/>
            <person name="Malik S.B."/>
            <person name="Logsdon J.M. Jr."/>
            <person name="Henze K."/>
            <person name="Gupta A."/>
            <person name="Wang C.C."/>
            <person name="Dunne R.L."/>
            <person name="Upcroft J.A."/>
            <person name="Upcroft P."/>
            <person name="White O."/>
            <person name="Salzberg S.L."/>
            <person name="Tang P."/>
            <person name="Chiu C.-H."/>
            <person name="Lee Y.-S."/>
            <person name="Embley T.M."/>
            <person name="Coombs G.H."/>
            <person name="Mottram J.C."/>
            <person name="Tachezy J."/>
            <person name="Fraser-Liggett C.M."/>
            <person name="Johnson P.J."/>
        </authorList>
    </citation>
    <scope>NUCLEOTIDE SEQUENCE [LARGE SCALE GENOMIC DNA]</scope>
    <source>
        <strain evidence="6">G3</strain>
    </source>
</reference>
<name>A2EGZ2_TRIV3</name>
<dbReference type="Gene3D" id="3.30.40.10">
    <property type="entry name" value="Zinc/RING finger domain, C3HC4 (zinc finger)"/>
    <property type="match status" value="2"/>
</dbReference>
<dbReference type="InterPro" id="IPR046341">
    <property type="entry name" value="SET_dom_sf"/>
</dbReference>
<keyword evidence="3" id="KW-0862">Zinc</keyword>
<accession>A2EGZ2</accession>
<keyword evidence="2" id="KW-0863">Zinc-finger</keyword>
<dbReference type="GO" id="GO:0008270">
    <property type="term" value="F:zinc ion binding"/>
    <property type="evidence" value="ECO:0007669"/>
    <property type="project" value="UniProtKB-KW"/>
</dbReference>
<proteinExistence type="predicted"/>
<keyword evidence="7" id="KW-1185">Reference proteome</keyword>
<dbReference type="PANTHER" id="PTHR46462:SF3">
    <property type="entry name" value="UPSET, ISOFORM A"/>
    <property type="match status" value="1"/>
</dbReference>
<dbReference type="SUPFAM" id="SSF82199">
    <property type="entry name" value="SET domain"/>
    <property type="match status" value="1"/>
</dbReference>
<dbReference type="AlphaFoldDB" id="A2EGZ2"/>
<dbReference type="CDD" id="cd15489">
    <property type="entry name" value="PHD_SF"/>
    <property type="match status" value="1"/>
</dbReference>
<evidence type="ECO:0000259" key="5">
    <source>
        <dbReference type="SMART" id="SM00249"/>
    </source>
</evidence>
<keyword evidence="1" id="KW-0479">Metal-binding</keyword>
<sequence>MDDIVECYCGDDEEDGLMLCCEQCKKWQHAQCVNINKFTEPLHYVCPTCKGIKIGCKCGYEADYQKSLIMCVICHKYFHKRHVNLGFGPNPSVYVCPDCSKGEFRYTEDEINPLPSFLPHLNAPIYIKPISEINPPIPKGPLYDKLSEIPQISSVGAICAYIYSNFRSIIFLSHPTIEFFKIKKYKMSKKAQISWNFVCTMIRAIEFMTMTPKQQIIQMLDHLIYLDIYKVPTSELNRIPVNRFISECPDLDNAYDYTERAEDDFLDENPEFEAIQLNSFGYKPLRIVAGNNGMRTVITEKEIKAGELIFPVYGNLYLMEEIDRSSTTPKLEIYRISQTEIALDTTEFTQFNIFQQIRRGFVSNCTILPFDIGDNRYLGIFATKPIPMPLLSLNNTDDTYVIPPGSELVLPFDISPVKLNLNATWTTESVDCPTIEPSVLLQPQISKVRELLDKGQQKKRPEHKKQERPKDVNTLKSLFKGPFYIDIELESEDENMDVPKLSEDLPAQLSHFAPPGRKSWLRCEEIQRPSINISHLWFQNTEATKVETQNIVPKKAVALKPKPAVAWTVPEEGFVEVSDYCLPPGI</sequence>
<dbReference type="OrthoDB" id="79252at2759"/>
<protein>
    <submittedName>
        <fullName evidence="6">PHD-finger family protein</fullName>
    </submittedName>
</protein>
<dbReference type="InterPro" id="IPR011011">
    <property type="entry name" value="Znf_FYVE_PHD"/>
</dbReference>
<organism evidence="6 7">
    <name type="scientific">Trichomonas vaginalis (strain ATCC PRA-98 / G3)</name>
    <dbReference type="NCBI Taxonomy" id="412133"/>
    <lineage>
        <taxon>Eukaryota</taxon>
        <taxon>Metamonada</taxon>
        <taxon>Parabasalia</taxon>
        <taxon>Trichomonadida</taxon>
        <taxon>Trichomonadidae</taxon>
        <taxon>Trichomonas</taxon>
    </lineage>
</organism>
<dbReference type="PANTHER" id="PTHR46462">
    <property type="entry name" value="UPSET, ISOFORM A"/>
    <property type="match status" value="1"/>
</dbReference>
<evidence type="ECO:0000313" key="6">
    <source>
        <dbReference type="EMBL" id="EAY08040.1"/>
    </source>
</evidence>
<keyword evidence="4" id="KW-0156">Chromatin regulator</keyword>
<evidence type="ECO:0000313" key="7">
    <source>
        <dbReference type="Proteomes" id="UP000001542"/>
    </source>
</evidence>
<dbReference type="VEuPathDB" id="TrichDB:TVAG_463200"/>
<dbReference type="InParanoid" id="A2EGZ2"/>
<dbReference type="InterPro" id="IPR013083">
    <property type="entry name" value="Znf_RING/FYVE/PHD"/>
</dbReference>
<dbReference type="STRING" id="5722.A2EGZ2"/>
<dbReference type="VEuPathDB" id="TrichDB:TVAGG3_0078180"/>
<feature type="domain" description="Zinc finger PHD-type" evidence="5">
    <location>
        <begin position="6"/>
        <end position="50"/>
    </location>
</feature>
<dbReference type="Proteomes" id="UP000001542">
    <property type="component" value="Unassembled WGS sequence"/>
</dbReference>
<dbReference type="Pfam" id="PF20826">
    <property type="entry name" value="PHD_5"/>
    <property type="match status" value="1"/>
</dbReference>
<dbReference type="RefSeq" id="XP_001320263.1">
    <property type="nucleotide sequence ID" value="XM_001320228.1"/>
</dbReference>
<dbReference type="SUPFAM" id="SSF57903">
    <property type="entry name" value="FYVE/PHD zinc finger"/>
    <property type="match status" value="2"/>
</dbReference>
<gene>
    <name evidence="6" type="ORF">TVAG_463200</name>
</gene>